<dbReference type="PANTHER" id="PTHR30520">
    <property type="entry name" value="FORMATE TRANSPORTER-RELATED"/>
    <property type="match status" value="1"/>
</dbReference>
<dbReference type="PANTHER" id="PTHR30520:SF6">
    <property type="entry name" value="FORMATE_NITRATE FAMILY TRANSPORTER (EUROFUNG)"/>
    <property type="match status" value="1"/>
</dbReference>
<dbReference type="GO" id="GO:0015499">
    <property type="term" value="F:formate transmembrane transporter activity"/>
    <property type="evidence" value="ECO:0007669"/>
    <property type="project" value="TreeGrafter"/>
</dbReference>
<dbReference type="KEGG" id="lali:LA20249_08830"/>
<evidence type="ECO:0000256" key="6">
    <source>
        <dbReference type="ARBA" id="ARBA00049660"/>
    </source>
</evidence>
<dbReference type="Pfam" id="PF01226">
    <property type="entry name" value="Form_Nir_trans"/>
    <property type="match status" value="1"/>
</dbReference>
<keyword evidence="3 7" id="KW-0812">Transmembrane</keyword>
<evidence type="ECO:0000256" key="7">
    <source>
        <dbReference type="SAM" id="Phobius"/>
    </source>
</evidence>
<dbReference type="Proteomes" id="UP000234653">
    <property type="component" value="Chromosome"/>
</dbReference>
<name>A0A2K9HIB6_9LACO</name>
<evidence type="ECO:0000256" key="1">
    <source>
        <dbReference type="ARBA" id="ARBA00004141"/>
    </source>
</evidence>
<keyword evidence="4 7" id="KW-1133">Transmembrane helix</keyword>
<dbReference type="Gene3D" id="1.20.1080.10">
    <property type="entry name" value="Glycerol uptake facilitator protein"/>
    <property type="match status" value="1"/>
</dbReference>
<evidence type="ECO:0000256" key="2">
    <source>
        <dbReference type="ARBA" id="ARBA00022448"/>
    </source>
</evidence>
<keyword evidence="2" id="KW-0813">Transport</keyword>
<evidence type="ECO:0000313" key="8">
    <source>
        <dbReference type="EMBL" id="AUI72279.1"/>
    </source>
</evidence>
<dbReference type="RefSeq" id="WP_057737981.1">
    <property type="nucleotide sequence ID" value="NZ_AZDQ01000008.1"/>
</dbReference>
<evidence type="ECO:0000256" key="4">
    <source>
        <dbReference type="ARBA" id="ARBA00022989"/>
    </source>
</evidence>
<feature type="transmembrane region" description="Helical" evidence="7">
    <location>
        <begin position="67"/>
        <end position="95"/>
    </location>
</feature>
<dbReference type="OrthoDB" id="9786493at2"/>
<keyword evidence="9" id="KW-1185">Reference proteome</keyword>
<dbReference type="InterPro" id="IPR023271">
    <property type="entry name" value="Aquaporin-like"/>
</dbReference>
<sequence>MFTPEDILEKSINAGVGKLKKSLIAKMILGFIGGAMISIGFLAYVRVSASIPKDLASVKAFVGATVFPIGLIIILLAGGELATGNMMAVGSAIFAKKLSINDYLKNLAIITLFNFLGAIFVAYFFGHVVGLTHVAPFQQSVITIAASKTSASFLSAFISGIGCNWLVGLAVWLSYGAKDAAGKIMGIWFPIMIFVAIGFQHSIANCFIIPAAIFEGGSTWNLFLQSFVPVYLGNILGGLIFVAGFYYLSYQNRHHSKYRSKVLQFLMN</sequence>
<evidence type="ECO:0000256" key="5">
    <source>
        <dbReference type="ARBA" id="ARBA00023136"/>
    </source>
</evidence>
<proteinExistence type="inferred from homology"/>
<dbReference type="GO" id="GO:0005886">
    <property type="term" value="C:plasma membrane"/>
    <property type="evidence" value="ECO:0007669"/>
    <property type="project" value="TreeGrafter"/>
</dbReference>
<evidence type="ECO:0000256" key="3">
    <source>
        <dbReference type="ARBA" id="ARBA00022692"/>
    </source>
</evidence>
<dbReference type="InterPro" id="IPR000292">
    <property type="entry name" value="For/NO2_transpt"/>
</dbReference>
<dbReference type="FunFam" id="1.20.1080.10:FF:000011">
    <property type="entry name" value="Formate family transporter"/>
    <property type="match status" value="1"/>
</dbReference>
<keyword evidence="5 7" id="KW-0472">Membrane</keyword>
<comment type="similarity">
    <text evidence="6">Belongs to the FNT transporter (TC 1.A.16) family.</text>
</comment>
<protein>
    <submittedName>
        <fullName evidence="8">Formate-nitrite transporter</fullName>
    </submittedName>
</protein>
<gene>
    <name evidence="8" type="ORF">LA20249_08830</name>
</gene>
<feature type="transmembrane region" description="Helical" evidence="7">
    <location>
        <begin position="226"/>
        <end position="248"/>
    </location>
</feature>
<organism evidence="8 9">
    <name type="scientific">Companilactobacillus alimentarius DSM 20249</name>
    <dbReference type="NCBI Taxonomy" id="1423720"/>
    <lineage>
        <taxon>Bacteria</taxon>
        <taxon>Bacillati</taxon>
        <taxon>Bacillota</taxon>
        <taxon>Bacilli</taxon>
        <taxon>Lactobacillales</taxon>
        <taxon>Lactobacillaceae</taxon>
        <taxon>Companilactobacillus</taxon>
    </lineage>
</organism>
<evidence type="ECO:0000313" key="9">
    <source>
        <dbReference type="Proteomes" id="UP000234653"/>
    </source>
</evidence>
<dbReference type="STRING" id="1423720.FC67_GL000250"/>
<feature type="transmembrane region" description="Helical" evidence="7">
    <location>
        <begin position="107"/>
        <end position="131"/>
    </location>
</feature>
<comment type="subcellular location">
    <subcellularLocation>
        <location evidence="1">Membrane</location>
        <topology evidence="1">Multi-pass membrane protein</topology>
    </subcellularLocation>
</comment>
<dbReference type="EMBL" id="CP018867">
    <property type="protein sequence ID" value="AUI72279.1"/>
    <property type="molecule type" value="Genomic_DNA"/>
</dbReference>
<feature type="transmembrane region" description="Helical" evidence="7">
    <location>
        <begin position="28"/>
        <end position="47"/>
    </location>
</feature>
<dbReference type="AlphaFoldDB" id="A0A2K9HIB6"/>
<accession>A0A2K9HIB6</accession>
<feature type="transmembrane region" description="Helical" evidence="7">
    <location>
        <begin position="151"/>
        <end position="175"/>
    </location>
</feature>
<feature type="transmembrane region" description="Helical" evidence="7">
    <location>
        <begin position="187"/>
        <end position="214"/>
    </location>
</feature>
<reference evidence="8 9" key="1">
    <citation type="submission" date="2016-12" db="EMBL/GenBank/DDBJ databases">
        <title>The whole genome sequencing and assembly of Lactobacillus alimentarius DSM 20249T strain.</title>
        <authorList>
            <person name="Lee Y.-J."/>
            <person name="Yi H."/>
            <person name="Bahn Y.-S."/>
            <person name="Kim J.F."/>
            <person name="Lee D.-W."/>
        </authorList>
    </citation>
    <scope>NUCLEOTIDE SEQUENCE [LARGE SCALE GENOMIC DNA]</scope>
    <source>
        <strain evidence="8 9">DSM 20249</strain>
    </source>
</reference>